<evidence type="ECO:0000256" key="5">
    <source>
        <dbReference type="ARBA" id="ARBA00023122"/>
    </source>
</evidence>
<dbReference type="SUPFAM" id="SSF54631">
    <property type="entry name" value="CBS-domain pair"/>
    <property type="match status" value="1"/>
</dbReference>
<gene>
    <name evidence="11" type="ORF">Y5S_00743</name>
</gene>
<evidence type="ECO:0000259" key="10">
    <source>
        <dbReference type="PROSITE" id="PS51371"/>
    </source>
</evidence>
<dbReference type="Pfam" id="PF00571">
    <property type="entry name" value="CBS"/>
    <property type="match status" value="2"/>
</dbReference>
<evidence type="ECO:0000313" key="11">
    <source>
        <dbReference type="EMBL" id="KGD66271.1"/>
    </source>
</evidence>
<keyword evidence="6" id="KW-0170">Cobalt</keyword>
<dbReference type="InterPro" id="IPR036318">
    <property type="entry name" value="FAD-bd_PCMH-like_sf"/>
</dbReference>
<keyword evidence="4" id="KW-0460">Magnesium</keyword>
<dbReference type="PANTHER" id="PTHR22777">
    <property type="entry name" value="HEMOLYSIN-RELATED"/>
    <property type="match status" value="1"/>
</dbReference>
<protein>
    <recommendedName>
        <fullName evidence="8">Magnesium and cobalt efflux protein CorC</fullName>
    </recommendedName>
</protein>
<dbReference type="GO" id="GO:0005886">
    <property type="term" value="C:plasma membrane"/>
    <property type="evidence" value="ECO:0007669"/>
    <property type="project" value="TreeGrafter"/>
</dbReference>
<evidence type="ECO:0000256" key="7">
    <source>
        <dbReference type="ARBA" id="ARBA00037273"/>
    </source>
</evidence>
<keyword evidence="2" id="KW-0813">Transport</keyword>
<feature type="domain" description="CBS" evidence="10">
    <location>
        <begin position="135"/>
        <end position="192"/>
    </location>
</feature>
<proteinExistence type="inferred from homology"/>
<dbReference type="EMBL" id="ARXV01000002">
    <property type="protein sequence ID" value="KGD66271.1"/>
    <property type="molecule type" value="Genomic_DNA"/>
</dbReference>
<dbReference type="GO" id="GO:0050660">
    <property type="term" value="F:flavin adenine dinucleotide binding"/>
    <property type="evidence" value="ECO:0007669"/>
    <property type="project" value="InterPro"/>
</dbReference>
<dbReference type="SUPFAM" id="SSF56176">
    <property type="entry name" value="FAD-binding/transporter-associated domain-like"/>
    <property type="match status" value="1"/>
</dbReference>
<dbReference type="InterPro" id="IPR016169">
    <property type="entry name" value="FAD-bd_PCMH_sub2"/>
</dbReference>
<feature type="domain" description="CBS" evidence="10">
    <location>
        <begin position="68"/>
        <end position="127"/>
    </location>
</feature>
<evidence type="ECO:0000256" key="8">
    <source>
        <dbReference type="ARBA" id="ARBA00040729"/>
    </source>
</evidence>
<dbReference type="STRING" id="1177154.Y5S_00743"/>
<dbReference type="Gene3D" id="3.10.580.10">
    <property type="entry name" value="CBS-domain"/>
    <property type="match status" value="1"/>
</dbReference>
<dbReference type="OrthoDB" id="9798188at2"/>
<dbReference type="PANTHER" id="PTHR22777:SF27">
    <property type="entry name" value="MAGNESIUM AND COBALT EFFLUX PROTEIN CORC"/>
    <property type="match status" value="1"/>
</dbReference>
<evidence type="ECO:0000256" key="3">
    <source>
        <dbReference type="ARBA" id="ARBA00022737"/>
    </source>
</evidence>
<dbReference type="RefSeq" id="WP_035230496.1">
    <property type="nucleotide sequence ID" value="NZ_ARXV01000002.1"/>
</dbReference>
<evidence type="ECO:0000313" key="12">
    <source>
        <dbReference type="Proteomes" id="UP000029444"/>
    </source>
</evidence>
<dbReference type="InterPro" id="IPR054115">
    <property type="entry name" value="CorC_N"/>
</dbReference>
<name>A0A095SNM9_9GAMM</name>
<dbReference type="Pfam" id="PF21917">
    <property type="entry name" value="NMB0537_N"/>
    <property type="match status" value="1"/>
</dbReference>
<organism evidence="11 12">
    <name type="scientific">Alcanivorax nanhaiticus</name>
    <dbReference type="NCBI Taxonomy" id="1177154"/>
    <lineage>
        <taxon>Bacteria</taxon>
        <taxon>Pseudomonadati</taxon>
        <taxon>Pseudomonadota</taxon>
        <taxon>Gammaproteobacteria</taxon>
        <taxon>Oceanospirillales</taxon>
        <taxon>Alcanivoracaceae</taxon>
        <taxon>Alcanivorax</taxon>
    </lineage>
</organism>
<dbReference type="InterPro" id="IPR000644">
    <property type="entry name" value="CBS_dom"/>
</dbReference>
<dbReference type="eggNOG" id="COG4535">
    <property type="taxonomic scope" value="Bacteria"/>
</dbReference>
<dbReference type="Proteomes" id="UP000029444">
    <property type="component" value="Unassembled WGS sequence"/>
</dbReference>
<dbReference type="AlphaFoldDB" id="A0A095SNM9"/>
<evidence type="ECO:0000256" key="1">
    <source>
        <dbReference type="ARBA" id="ARBA00006337"/>
    </source>
</evidence>
<evidence type="ECO:0000256" key="4">
    <source>
        <dbReference type="ARBA" id="ARBA00022842"/>
    </source>
</evidence>
<dbReference type="InterPro" id="IPR005170">
    <property type="entry name" value="Transptr-assoc_dom"/>
</dbReference>
<dbReference type="CDD" id="cd04590">
    <property type="entry name" value="CBS_pair_CorC_HlyC_assoc"/>
    <property type="match status" value="1"/>
</dbReference>
<keyword evidence="3" id="KW-0677">Repeat</keyword>
<dbReference type="SMART" id="SM01091">
    <property type="entry name" value="CorC_HlyC"/>
    <property type="match status" value="1"/>
</dbReference>
<evidence type="ECO:0000256" key="2">
    <source>
        <dbReference type="ARBA" id="ARBA00022448"/>
    </source>
</evidence>
<reference evidence="11 12" key="1">
    <citation type="submission" date="2012-09" db="EMBL/GenBank/DDBJ databases">
        <title>Genome Sequence of alkane-degrading Bacterium Alcanivorax sp. 19-m-6.</title>
        <authorList>
            <person name="Lai Q."/>
            <person name="Shao Z."/>
        </authorList>
    </citation>
    <scope>NUCLEOTIDE SEQUENCE [LARGE SCALE GENOMIC DNA]</scope>
    <source>
        <strain evidence="11 12">19-m-6</strain>
    </source>
</reference>
<dbReference type="InterPro" id="IPR044751">
    <property type="entry name" value="Ion_transp-like_CBS"/>
</dbReference>
<sequence length="294" mass="33115">MSDDYSDNGTSRSWLERVGQFFSSTPGDRSELLELIRSMRDSDVIDGDTLGIIEGAICVADMQVREIMIPRSQMVSIRSSSDPRDFLPTIIDCAHSRFPVLGEDPDEVIGILLAKDLLPLILDPARMERFAIKDHIRSAMVVPESKRLDSLLREFRISRNHMAIVVNEYGGIAGLVTIEDVLEQIVGEIEDEHDIEEDDYLIKDLDDNEYTVKALTPIDDFNEHFDCEFSDEEFDTIGGLVMQKFGRLPGRDESVDLDGYRFTVLSADGRTIRLLRVTPPGENNNEPTTEQAST</sequence>
<keyword evidence="5 9" id="KW-0129">CBS domain</keyword>
<dbReference type="PROSITE" id="PS51371">
    <property type="entry name" value="CBS"/>
    <property type="match status" value="2"/>
</dbReference>
<dbReference type="FunFam" id="3.10.580.10:FF:000002">
    <property type="entry name" value="Magnesium/cobalt efflux protein CorC"/>
    <property type="match status" value="1"/>
</dbReference>
<keyword evidence="12" id="KW-1185">Reference proteome</keyword>
<comment type="function">
    <text evidence="7">Plays a role in the transport of magnesium and cobalt ions.</text>
</comment>
<evidence type="ECO:0000256" key="9">
    <source>
        <dbReference type="PROSITE-ProRule" id="PRU00703"/>
    </source>
</evidence>
<dbReference type="Gene3D" id="3.30.465.10">
    <property type="match status" value="1"/>
</dbReference>
<dbReference type="InterPro" id="IPR046342">
    <property type="entry name" value="CBS_dom_sf"/>
</dbReference>
<dbReference type="Pfam" id="PF03471">
    <property type="entry name" value="CorC_HlyC"/>
    <property type="match status" value="1"/>
</dbReference>
<comment type="caution">
    <text evidence="11">The sequence shown here is derived from an EMBL/GenBank/DDBJ whole genome shotgun (WGS) entry which is preliminary data.</text>
</comment>
<dbReference type="PATRIC" id="fig|1177154.3.peg.748"/>
<accession>A0A095SNM9</accession>
<evidence type="ECO:0000256" key="6">
    <source>
        <dbReference type="ARBA" id="ARBA00023285"/>
    </source>
</evidence>
<comment type="similarity">
    <text evidence="1">Belongs to the UPF0053 family.</text>
</comment>